<keyword evidence="10" id="KW-1185">Reference proteome</keyword>
<keyword evidence="4" id="KW-0378">Hydrolase</keyword>
<evidence type="ECO:0000256" key="2">
    <source>
        <dbReference type="ARBA" id="ARBA00008664"/>
    </source>
</evidence>
<evidence type="ECO:0000313" key="9">
    <source>
        <dbReference type="EMBL" id="MFI1712565.1"/>
    </source>
</evidence>
<feature type="chain" id="PRO_5046992405" description="phospholipase D" evidence="7">
    <location>
        <begin position="38"/>
        <end position="412"/>
    </location>
</feature>
<feature type="signal peptide" evidence="7">
    <location>
        <begin position="1"/>
        <end position="37"/>
    </location>
</feature>
<evidence type="ECO:0000259" key="8">
    <source>
        <dbReference type="Pfam" id="PF13091"/>
    </source>
</evidence>
<keyword evidence="7" id="KW-0732">Signal</keyword>
<dbReference type="PANTHER" id="PTHR43856">
    <property type="entry name" value="CARDIOLIPIN HYDROLASE"/>
    <property type="match status" value="1"/>
</dbReference>
<dbReference type="Proteomes" id="UP001611339">
    <property type="component" value="Unassembled WGS sequence"/>
</dbReference>
<dbReference type="PANTHER" id="PTHR43856:SF1">
    <property type="entry name" value="MITOCHONDRIAL CARDIOLIPIN HYDROLASE"/>
    <property type="match status" value="1"/>
</dbReference>
<dbReference type="EC" id="3.1.4.4" evidence="3"/>
<feature type="domain" description="Phospholipase D-like" evidence="8">
    <location>
        <begin position="74"/>
        <end position="210"/>
    </location>
</feature>
<evidence type="ECO:0000256" key="4">
    <source>
        <dbReference type="ARBA" id="ARBA00022801"/>
    </source>
</evidence>
<evidence type="ECO:0000256" key="5">
    <source>
        <dbReference type="ARBA" id="ARBA00022963"/>
    </source>
</evidence>
<evidence type="ECO:0000256" key="7">
    <source>
        <dbReference type="SAM" id="SignalP"/>
    </source>
</evidence>
<keyword evidence="5" id="KW-0442">Lipid degradation</keyword>
<dbReference type="InterPro" id="IPR025202">
    <property type="entry name" value="PLD-like_dom"/>
</dbReference>
<accession>A0ABW7TYV4</accession>
<dbReference type="SUPFAM" id="SSF56024">
    <property type="entry name" value="Phospholipase D/nuclease"/>
    <property type="match status" value="2"/>
</dbReference>
<dbReference type="EMBL" id="JBIRUI010000001">
    <property type="protein sequence ID" value="MFI1712565.1"/>
    <property type="molecule type" value="Genomic_DNA"/>
</dbReference>
<evidence type="ECO:0000256" key="1">
    <source>
        <dbReference type="ARBA" id="ARBA00000798"/>
    </source>
</evidence>
<comment type="catalytic activity">
    <reaction evidence="1">
        <text>a 1,2-diacyl-sn-glycero-3-phosphocholine + H2O = a 1,2-diacyl-sn-glycero-3-phosphate + choline + H(+)</text>
        <dbReference type="Rhea" id="RHEA:14445"/>
        <dbReference type="ChEBI" id="CHEBI:15354"/>
        <dbReference type="ChEBI" id="CHEBI:15377"/>
        <dbReference type="ChEBI" id="CHEBI:15378"/>
        <dbReference type="ChEBI" id="CHEBI:57643"/>
        <dbReference type="ChEBI" id="CHEBI:58608"/>
        <dbReference type="EC" id="3.1.4.4"/>
    </reaction>
</comment>
<name>A0ABW7TYV4_9ACTN</name>
<comment type="similarity">
    <text evidence="2">Belongs to the phospholipase D family.</text>
</comment>
<feature type="domain" description="Phospholipase D-like" evidence="8">
    <location>
        <begin position="264"/>
        <end position="390"/>
    </location>
</feature>
<sequence>MRTPRARGVGSARASGVLLAAVAFVAALLVPAQSAGAATVTTGPVFNRPTGTTADQQAIRAQVRSVIAGADSGSVLRLAMYHLWDDTIASDLVAAKNRGVGVRIVLDHTTLEYPSSYDTLKAALGTSTAASSWVTLCASGSSCLGPAGTGINHNKFLLASSVDGGTLKNVVVQLTSNLTPSNYSRYWNSSLTVAGNSDLYDGYTAYFSRLAAQNRSDWTYTYGNAGDYKYYFFPRAGDDASTDTVVNALDNVTCRWSDAAGSHRTTVHAAMLKITRQAVADKLRELAGAGCLVDLVYSETDAGTWSALHGVSGLTNRCYQHDDDADSTTPRRIVHSKNWLINGMYAGSVQKVMWTGSHNWSGPALRNNDEAMLRVTTASVYDAFEADFQAVRAAAVPGLHDDVAVCKSDDVD</sequence>
<dbReference type="Gene3D" id="3.30.870.10">
    <property type="entry name" value="Endonuclease Chain A"/>
    <property type="match status" value="2"/>
</dbReference>
<keyword evidence="6" id="KW-0443">Lipid metabolism</keyword>
<comment type="caution">
    <text evidence="9">The sequence shown here is derived from an EMBL/GenBank/DDBJ whole genome shotgun (WGS) entry which is preliminary data.</text>
</comment>
<evidence type="ECO:0000256" key="3">
    <source>
        <dbReference type="ARBA" id="ARBA00012027"/>
    </source>
</evidence>
<dbReference type="RefSeq" id="WP_398706929.1">
    <property type="nucleotide sequence ID" value="NZ_JBIRUI010000001.1"/>
</dbReference>
<evidence type="ECO:0000256" key="6">
    <source>
        <dbReference type="ARBA" id="ARBA00023098"/>
    </source>
</evidence>
<proteinExistence type="inferred from homology"/>
<dbReference type="Pfam" id="PF13091">
    <property type="entry name" value="PLDc_2"/>
    <property type="match status" value="2"/>
</dbReference>
<reference evidence="9 10" key="1">
    <citation type="submission" date="2024-10" db="EMBL/GenBank/DDBJ databases">
        <title>The Natural Products Discovery Center: Release of the First 8490 Sequenced Strains for Exploring Actinobacteria Biosynthetic Diversity.</title>
        <authorList>
            <person name="Kalkreuter E."/>
            <person name="Kautsar S.A."/>
            <person name="Yang D."/>
            <person name="Bader C.D."/>
            <person name="Teijaro C.N."/>
            <person name="Fluegel L."/>
            <person name="Davis C.M."/>
            <person name="Simpson J.R."/>
            <person name="Lauterbach L."/>
            <person name="Steele A.D."/>
            <person name="Gui C."/>
            <person name="Meng S."/>
            <person name="Li G."/>
            <person name="Viehrig K."/>
            <person name="Ye F."/>
            <person name="Su P."/>
            <person name="Kiefer A.F."/>
            <person name="Nichols A."/>
            <person name="Cepeda A.J."/>
            <person name="Yan W."/>
            <person name="Fan B."/>
            <person name="Jiang Y."/>
            <person name="Adhikari A."/>
            <person name="Zheng C.-J."/>
            <person name="Schuster L."/>
            <person name="Cowan T.M."/>
            <person name="Smanski M.J."/>
            <person name="Chevrette M.G."/>
            <person name="De Carvalho L.P.S."/>
            <person name="Shen B."/>
        </authorList>
    </citation>
    <scope>NUCLEOTIDE SEQUENCE [LARGE SCALE GENOMIC DNA]</scope>
    <source>
        <strain evidence="9 10">NPDC020602</strain>
    </source>
</reference>
<evidence type="ECO:0000313" key="10">
    <source>
        <dbReference type="Proteomes" id="UP001611339"/>
    </source>
</evidence>
<organism evidence="9 10">
    <name type="scientific">Streptomyces litmocidini</name>
    <dbReference type="NCBI Taxonomy" id="67318"/>
    <lineage>
        <taxon>Bacteria</taxon>
        <taxon>Bacillati</taxon>
        <taxon>Actinomycetota</taxon>
        <taxon>Actinomycetes</taxon>
        <taxon>Kitasatosporales</taxon>
        <taxon>Streptomycetaceae</taxon>
        <taxon>Streptomyces</taxon>
    </lineage>
</organism>
<dbReference type="InterPro" id="IPR051406">
    <property type="entry name" value="PLD_domain"/>
</dbReference>
<protein>
    <recommendedName>
        <fullName evidence="3">phospholipase D</fullName>
        <ecNumber evidence="3">3.1.4.4</ecNumber>
    </recommendedName>
</protein>
<gene>
    <name evidence="9" type="ORF">ACH407_03120</name>
</gene>